<dbReference type="InterPro" id="IPR027791">
    <property type="entry name" value="Galactosyl_T_C"/>
</dbReference>
<accession>A0ABR7XM49</accession>
<gene>
    <name evidence="4" type="ORF">H8B21_01540</name>
</gene>
<dbReference type="Pfam" id="PF02709">
    <property type="entry name" value="Glyco_transf_7C"/>
    <property type="match status" value="1"/>
</dbReference>
<feature type="domain" description="Glycosyltransferase 2-like" evidence="2">
    <location>
        <begin position="9"/>
        <end position="159"/>
    </location>
</feature>
<dbReference type="PANTHER" id="PTHR43685:SF3">
    <property type="entry name" value="SLR2126 PROTEIN"/>
    <property type="match status" value="1"/>
</dbReference>
<name>A0ABR7XM49_9SPHI</name>
<dbReference type="SUPFAM" id="SSF53448">
    <property type="entry name" value="Nucleotide-diphospho-sugar transferases"/>
    <property type="match status" value="1"/>
</dbReference>
<dbReference type="InterPro" id="IPR029044">
    <property type="entry name" value="Nucleotide-diphossugar_trans"/>
</dbReference>
<dbReference type="EMBL" id="JACNYL010000001">
    <property type="protein sequence ID" value="MBD1420240.1"/>
    <property type="molecule type" value="Genomic_DNA"/>
</dbReference>
<evidence type="ECO:0000313" key="4">
    <source>
        <dbReference type="EMBL" id="MBD1420240.1"/>
    </source>
</evidence>
<dbReference type="Pfam" id="PF00535">
    <property type="entry name" value="Glycos_transf_2"/>
    <property type="match status" value="1"/>
</dbReference>
<dbReference type="PANTHER" id="PTHR43685">
    <property type="entry name" value="GLYCOSYLTRANSFERASE"/>
    <property type="match status" value="1"/>
</dbReference>
<evidence type="ECO:0000259" key="2">
    <source>
        <dbReference type="Pfam" id="PF00535"/>
    </source>
</evidence>
<dbReference type="Gene3D" id="3.90.550.10">
    <property type="entry name" value="Spore Coat Polysaccharide Biosynthesis Protein SpsA, Chain A"/>
    <property type="match status" value="1"/>
</dbReference>
<comment type="caution">
    <text evidence="4">The sequence shown here is derived from an EMBL/GenBank/DDBJ whole genome shotgun (WGS) entry which is preliminary data.</text>
</comment>
<dbReference type="Proteomes" id="UP000651112">
    <property type="component" value="Unassembled WGS sequence"/>
</dbReference>
<dbReference type="RefSeq" id="WP_190312029.1">
    <property type="nucleotide sequence ID" value="NZ_JACNYL010000001.1"/>
</dbReference>
<evidence type="ECO:0000256" key="1">
    <source>
        <dbReference type="ARBA" id="ARBA00022679"/>
    </source>
</evidence>
<organism evidence="4 5">
    <name type="scientific">Sphingobacterium chuzhouense</name>
    <dbReference type="NCBI Taxonomy" id="1742264"/>
    <lineage>
        <taxon>Bacteria</taxon>
        <taxon>Pseudomonadati</taxon>
        <taxon>Bacteroidota</taxon>
        <taxon>Sphingobacteriia</taxon>
        <taxon>Sphingobacteriales</taxon>
        <taxon>Sphingobacteriaceae</taxon>
        <taxon>Sphingobacterium</taxon>
    </lineage>
</organism>
<evidence type="ECO:0000313" key="5">
    <source>
        <dbReference type="Proteomes" id="UP000651112"/>
    </source>
</evidence>
<evidence type="ECO:0000259" key="3">
    <source>
        <dbReference type="Pfam" id="PF02709"/>
    </source>
</evidence>
<proteinExistence type="predicted"/>
<dbReference type="InterPro" id="IPR050834">
    <property type="entry name" value="Glycosyltransf_2"/>
</dbReference>
<keyword evidence="1" id="KW-0808">Transferase</keyword>
<dbReference type="InterPro" id="IPR001173">
    <property type="entry name" value="Glyco_trans_2-like"/>
</dbReference>
<keyword evidence="5" id="KW-1185">Reference proteome</keyword>
<feature type="domain" description="Galactosyltransferase C-terminal" evidence="3">
    <location>
        <begin position="170"/>
        <end position="232"/>
    </location>
</feature>
<sequence>MNKYPKVTLLISTYNWPEALALVLKSILKQTVIPEEIIIADDGSSEQTKILIENFNKEHRLSIKHVWHEDRGFRKSIIVNKAIQTSSNPYIIQIDGDIVLHKRFIEDHKKAAKPGYFIAGSRAAIGEKRSNEILKSGFLLSLNPFSSGMDTRFNAIRFPFLSFLFSSKSNSSWNVKGCNFAFWKQDYIDVNGYYNGFKGWGWEDYELAQRLVNKGIKKRKLKWAAVCYHIFHPLSARTNTKPNEFIYRETIAHKMRHRSPGFHEVVGI</sequence>
<dbReference type="CDD" id="cd06420">
    <property type="entry name" value="GT2_Chondriotin_Pol_N"/>
    <property type="match status" value="1"/>
</dbReference>
<reference evidence="4 5" key="1">
    <citation type="submission" date="2020-08" db="EMBL/GenBank/DDBJ databases">
        <title>Sphingobacterium sp. DN00404 isolated from aquaculture water.</title>
        <authorList>
            <person name="Zhang M."/>
        </authorList>
    </citation>
    <scope>NUCLEOTIDE SEQUENCE [LARGE SCALE GENOMIC DNA]</scope>
    <source>
        <strain evidence="4 5">KCTC 42746</strain>
    </source>
</reference>
<protein>
    <submittedName>
        <fullName evidence="4">Glycosyltransferase family 2 protein</fullName>
    </submittedName>
</protein>